<dbReference type="OrthoDB" id="8456458at2"/>
<feature type="compositionally biased region" description="Low complexity" evidence="1">
    <location>
        <begin position="303"/>
        <end position="312"/>
    </location>
</feature>
<feature type="compositionally biased region" description="Low complexity" evidence="1">
    <location>
        <begin position="269"/>
        <end position="280"/>
    </location>
</feature>
<feature type="compositionally biased region" description="Low complexity" evidence="1">
    <location>
        <begin position="218"/>
        <end position="228"/>
    </location>
</feature>
<protein>
    <recommendedName>
        <fullName evidence="4">PepSY domain-containing protein</fullName>
    </recommendedName>
</protein>
<keyword evidence="3" id="KW-1185">Reference proteome</keyword>
<dbReference type="Proteomes" id="UP000295030">
    <property type="component" value="Unassembled WGS sequence"/>
</dbReference>
<dbReference type="EMBL" id="SMFY01000007">
    <property type="protein sequence ID" value="TCK16637.1"/>
    <property type="molecule type" value="Genomic_DNA"/>
</dbReference>
<reference evidence="2 3" key="1">
    <citation type="submission" date="2019-03" db="EMBL/GenBank/DDBJ databases">
        <title>Genomic Encyclopedia of Type Strains, Phase IV (KMG-IV): sequencing the most valuable type-strain genomes for metagenomic binning, comparative biology and taxonomic classification.</title>
        <authorList>
            <person name="Goeker M."/>
        </authorList>
    </citation>
    <scope>NUCLEOTIDE SEQUENCE [LARGE SCALE GENOMIC DNA]</scope>
    <source>
        <strain evidence="2 3">DSM 101</strain>
    </source>
</reference>
<evidence type="ECO:0000256" key="1">
    <source>
        <dbReference type="SAM" id="MobiDB-lite"/>
    </source>
</evidence>
<evidence type="ECO:0000313" key="2">
    <source>
        <dbReference type="EMBL" id="TCK16637.1"/>
    </source>
</evidence>
<feature type="compositionally biased region" description="Low complexity" evidence="1">
    <location>
        <begin position="198"/>
        <end position="211"/>
    </location>
</feature>
<sequence length="327" mass="32667">MPMPSTPTASAPTARAPNARVPNVRVRPRLTSVAAPVLAGLCALASLPAQAQVFLRPYGGVYVERYYEPPPAYYPPPPAYYEPPPAYYPPPSNYRAPGRFPAADIGPLLRSMGMTGIGRARVDGPTYMVDATARSGARMRVRIDAYNGQVIAMHPIGQASAATPRTPSTRQALPAIAPLPPARPPELAAIPAPEPSAEALGAAAPAASSPDISPPEASPAESETGEAPTSAASTPADGTDESAPAAPEATGAVRIIPGTAVPPSAMPTPGSGADASAAEPPAAPPPAAAATESSGTGTGVGTGSTTPAGTASVYARGAPAKPEPAEE</sequence>
<accession>A0A4R1H4M5</accession>
<proteinExistence type="predicted"/>
<feature type="region of interest" description="Disordered" evidence="1">
    <location>
        <begin position="198"/>
        <end position="327"/>
    </location>
</feature>
<gene>
    <name evidence="2" type="ORF">EV667_4411</name>
</gene>
<organism evidence="2 3">
    <name type="scientific">Ancylobacter aquaticus</name>
    <dbReference type="NCBI Taxonomy" id="100"/>
    <lineage>
        <taxon>Bacteria</taxon>
        <taxon>Pseudomonadati</taxon>
        <taxon>Pseudomonadota</taxon>
        <taxon>Alphaproteobacteria</taxon>
        <taxon>Hyphomicrobiales</taxon>
        <taxon>Xanthobacteraceae</taxon>
        <taxon>Ancylobacter</taxon>
    </lineage>
</organism>
<evidence type="ECO:0000313" key="3">
    <source>
        <dbReference type="Proteomes" id="UP000295030"/>
    </source>
</evidence>
<feature type="region of interest" description="Disordered" evidence="1">
    <location>
        <begin position="1"/>
        <end position="22"/>
    </location>
</feature>
<dbReference type="RefSeq" id="WP_131837428.1">
    <property type="nucleotide sequence ID" value="NZ_SMFY01000007.1"/>
</dbReference>
<comment type="caution">
    <text evidence="2">The sequence shown here is derived from an EMBL/GenBank/DDBJ whole genome shotgun (WGS) entry which is preliminary data.</text>
</comment>
<dbReference type="AlphaFoldDB" id="A0A4R1H4M5"/>
<name>A0A4R1H4M5_ANCAQ</name>
<evidence type="ECO:0008006" key="4">
    <source>
        <dbReference type="Google" id="ProtNLM"/>
    </source>
</evidence>